<organism evidence="5 6">
    <name type="scientific">Actinomadura montaniterrae</name>
    <dbReference type="NCBI Taxonomy" id="1803903"/>
    <lineage>
        <taxon>Bacteria</taxon>
        <taxon>Bacillati</taxon>
        <taxon>Actinomycetota</taxon>
        <taxon>Actinomycetes</taxon>
        <taxon>Streptosporangiales</taxon>
        <taxon>Thermomonosporaceae</taxon>
        <taxon>Actinomadura</taxon>
    </lineage>
</organism>
<dbReference type="AlphaFoldDB" id="A0A6L3VM45"/>
<dbReference type="GO" id="GO:0015074">
    <property type="term" value="P:DNA integration"/>
    <property type="evidence" value="ECO:0007669"/>
    <property type="project" value="InterPro"/>
</dbReference>
<dbReference type="Pfam" id="PF00589">
    <property type="entry name" value="Phage_integrase"/>
    <property type="match status" value="1"/>
</dbReference>
<dbReference type="InterPro" id="IPR002104">
    <property type="entry name" value="Integrase_catalytic"/>
</dbReference>
<proteinExistence type="predicted"/>
<dbReference type="Gene3D" id="1.10.443.10">
    <property type="entry name" value="Intergrase catalytic core"/>
    <property type="match status" value="1"/>
</dbReference>
<accession>A0A6L3VM45</accession>
<sequence length="432" mass="48239">MGVKADGSPDRRHRQGRTEAEVTKKVQELEAKRDAGKTSKPGRAPTVAEWMQTWLDKVAARKVDPSTMHSTYRPKVQRWIIPGLGHHRLDRLYPEHLDAFYMVLAEEEGLAPNTILQVHRILSRALKVAHQRDLVARNVATLVDAPHGEETETETLTTEEARTLLALAGEQRNGTRWSVALSLGLRQGEALGLRWKYVDLGRGVIRVHWQLKFVAYKHGCADPHACGAKLHRWPCPPDCPKAQRKAGRRHVCQTRCAPRCRRHAKGKCPRLCPPDCTAHARSCPQKKGGWTFTRPKGKRKREAPIPPQLLPALKAHKEAQDAERRAAGEAWQDWGLVWCGPDGAPIRARDDWEAWKDLLRVGGIEADAYRLHDARHTAGTLLGEQGVSIHVIQRILGHAQLSTTRRYVQPTDPLTTDAVGRIGGALWGPPAG</sequence>
<dbReference type="EMBL" id="WBMR01000130">
    <property type="protein sequence ID" value="KAB2371139.1"/>
    <property type="molecule type" value="Genomic_DNA"/>
</dbReference>
<name>A0A6L3VM45_9ACTN</name>
<evidence type="ECO:0000256" key="3">
    <source>
        <dbReference type="SAM" id="MobiDB-lite"/>
    </source>
</evidence>
<dbReference type="InterPro" id="IPR011010">
    <property type="entry name" value="DNA_brk_join_enz"/>
</dbReference>
<evidence type="ECO:0000256" key="2">
    <source>
        <dbReference type="ARBA" id="ARBA00023172"/>
    </source>
</evidence>
<dbReference type="OrthoDB" id="3175606at2"/>
<dbReference type="Proteomes" id="UP000483004">
    <property type="component" value="Unassembled WGS sequence"/>
</dbReference>
<feature type="compositionally biased region" description="Basic and acidic residues" evidence="3">
    <location>
        <begin position="16"/>
        <end position="37"/>
    </location>
</feature>
<dbReference type="PROSITE" id="PS51898">
    <property type="entry name" value="TYR_RECOMBINASE"/>
    <property type="match status" value="1"/>
</dbReference>
<evidence type="ECO:0000313" key="6">
    <source>
        <dbReference type="Proteomes" id="UP000483004"/>
    </source>
</evidence>
<dbReference type="GO" id="GO:0006310">
    <property type="term" value="P:DNA recombination"/>
    <property type="evidence" value="ECO:0007669"/>
    <property type="project" value="UniProtKB-KW"/>
</dbReference>
<dbReference type="SUPFAM" id="SSF56349">
    <property type="entry name" value="DNA breaking-rejoining enzymes"/>
    <property type="match status" value="2"/>
</dbReference>
<gene>
    <name evidence="5" type="ORF">F9B16_32900</name>
</gene>
<protein>
    <submittedName>
        <fullName evidence="5">Tyrosine-type recombinase/integrase</fullName>
    </submittedName>
</protein>
<dbReference type="InterPro" id="IPR013762">
    <property type="entry name" value="Integrase-like_cat_sf"/>
</dbReference>
<keyword evidence="1" id="KW-0238">DNA-binding</keyword>
<dbReference type="Gene3D" id="1.10.150.130">
    <property type="match status" value="1"/>
</dbReference>
<keyword evidence="2" id="KW-0233">DNA recombination</keyword>
<evidence type="ECO:0000313" key="5">
    <source>
        <dbReference type="EMBL" id="KAB2371139.1"/>
    </source>
</evidence>
<comment type="caution">
    <text evidence="5">The sequence shown here is derived from an EMBL/GenBank/DDBJ whole genome shotgun (WGS) entry which is preliminary data.</text>
</comment>
<dbReference type="InterPro" id="IPR050090">
    <property type="entry name" value="Tyrosine_recombinase_XerCD"/>
</dbReference>
<evidence type="ECO:0000256" key="1">
    <source>
        <dbReference type="ARBA" id="ARBA00023125"/>
    </source>
</evidence>
<feature type="domain" description="Tyr recombinase" evidence="4">
    <location>
        <begin position="151"/>
        <end position="421"/>
    </location>
</feature>
<dbReference type="GO" id="GO:0003677">
    <property type="term" value="F:DNA binding"/>
    <property type="evidence" value="ECO:0007669"/>
    <property type="project" value="UniProtKB-KW"/>
</dbReference>
<dbReference type="PANTHER" id="PTHR30349:SF91">
    <property type="entry name" value="INTA PROTEIN"/>
    <property type="match status" value="1"/>
</dbReference>
<dbReference type="InterPro" id="IPR010998">
    <property type="entry name" value="Integrase_recombinase_N"/>
</dbReference>
<keyword evidence="6" id="KW-1185">Reference proteome</keyword>
<evidence type="ECO:0000259" key="4">
    <source>
        <dbReference type="PROSITE" id="PS51898"/>
    </source>
</evidence>
<feature type="region of interest" description="Disordered" evidence="3">
    <location>
        <begin position="1"/>
        <end position="43"/>
    </location>
</feature>
<dbReference type="PANTHER" id="PTHR30349">
    <property type="entry name" value="PHAGE INTEGRASE-RELATED"/>
    <property type="match status" value="1"/>
</dbReference>
<reference evidence="5 6" key="1">
    <citation type="submission" date="2019-09" db="EMBL/GenBank/DDBJ databases">
        <title>Actinomadura physcomitrii sp. nov., a novel actinomycete isolated from moss [Physcomitrium sphaericum (Ludw) Fuernr].</title>
        <authorList>
            <person name="Liu C."/>
            <person name="Zhuang X."/>
        </authorList>
    </citation>
    <scope>NUCLEOTIDE SEQUENCE [LARGE SCALE GENOMIC DNA]</scope>
    <source>
        <strain evidence="5 6">CYP1-1B</strain>
    </source>
</reference>